<reference evidence="7 8" key="1">
    <citation type="submission" date="2019-03" db="EMBL/GenBank/DDBJ databases">
        <title>Rhodobacteraceae bacterium SM1902, a new member of the family Rhodobacteraceae isolated from Yantai.</title>
        <authorList>
            <person name="Sun Y."/>
        </authorList>
    </citation>
    <scope>NUCLEOTIDE SEQUENCE [LARGE SCALE GENOMIC DNA]</scope>
    <source>
        <strain evidence="7 8">SM1902</strain>
    </source>
</reference>
<protein>
    <recommendedName>
        <fullName evidence="6">Ribosomal RNA small subunit methyltransferase G</fullName>
        <ecNumber evidence="6">2.1.1.170</ecNumber>
    </recommendedName>
    <alternativeName>
        <fullName evidence="6">16S rRNA 7-methylguanosine methyltransferase</fullName>
        <shortName evidence="6">16S rRNA m7G methyltransferase</shortName>
    </alternativeName>
</protein>
<dbReference type="NCBIfam" id="TIGR00138">
    <property type="entry name" value="rsmG_gidB"/>
    <property type="match status" value="1"/>
</dbReference>
<organism evidence="7 8">
    <name type="scientific">Meridianimarinicoccus aquatilis</name>
    <dbReference type="NCBI Taxonomy" id="2552766"/>
    <lineage>
        <taxon>Bacteria</taxon>
        <taxon>Pseudomonadati</taxon>
        <taxon>Pseudomonadota</taxon>
        <taxon>Alphaproteobacteria</taxon>
        <taxon>Rhodobacterales</taxon>
        <taxon>Paracoccaceae</taxon>
        <taxon>Meridianimarinicoccus</taxon>
    </lineage>
</organism>
<evidence type="ECO:0000256" key="3">
    <source>
        <dbReference type="ARBA" id="ARBA00022603"/>
    </source>
</evidence>
<dbReference type="Gene3D" id="3.40.50.150">
    <property type="entry name" value="Vaccinia Virus protein VP39"/>
    <property type="match status" value="1"/>
</dbReference>
<evidence type="ECO:0000313" key="8">
    <source>
        <dbReference type="Proteomes" id="UP000294562"/>
    </source>
</evidence>
<feature type="binding site" evidence="6">
    <location>
        <position position="74"/>
    </location>
    <ligand>
        <name>S-adenosyl-L-methionine</name>
        <dbReference type="ChEBI" id="CHEBI:59789"/>
    </ligand>
</feature>
<keyword evidence="3 6" id="KW-0489">Methyltransferase</keyword>
<comment type="caution">
    <text evidence="6">Lacks conserved residue(s) required for the propagation of feature annotation.</text>
</comment>
<dbReference type="PIRSF" id="PIRSF003078">
    <property type="entry name" value="GidB"/>
    <property type="match status" value="1"/>
</dbReference>
<dbReference type="GO" id="GO:0005829">
    <property type="term" value="C:cytosol"/>
    <property type="evidence" value="ECO:0007669"/>
    <property type="project" value="TreeGrafter"/>
</dbReference>
<dbReference type="InterPro" id="IPR029063">
    <property type="entry name" value="SAM-dependent_MTases_sf"/>
</dbReference>
<sequence>MPDLGILTDVSRETHERLEIYSALLTKWTRKINLVAPATLDELYNRHILDSAQIFDHRSSDSGIWADLGTGGGLPGVVVAILAADAAPELRIVCVESDQRKAVFLGIVSRETGVPFQVVCERIEKAEPLKASVISARALAPLDKLMAFSERHLAPNGVALLMKGAQHEKERAEAEKNWQFDCEEITSCTDPNAVIYKVGALRRV</sequence>
<evidence type="ECO:0000256" key="5">
    <source>
        <dbReference type="ARBA" id="ARBA00022691"/>
    </source>
</evidence>
<dbReference type="OrthoDB" id="9808773at2"/>
<dbReference type="Proteomes" id="UP000294562">
    <property type="component" value="Unassembled WGS sequence"/>
</dbReference>
<comment type="subcellular location">
    <subcellularLocation>
        <location evidence="6">Cytoplasm</location>
    </subcellularLocation>
</comment>
<dbReference type="PANTHER" id="PTHR31760:SF0">
    <property type="entry name" value="S-ADENOSYL-L-METHIONINE-DEPENDENT METHYLTRANSFERASES SUPERFAMILY PROTEIN"/>
    <property type="match status" value="1"/>
</dbReference>
<comment type="catalytic activity">
    <reaction evidence="6">
        <text>guanosine(527) in 16S rRNA + S-adenosyl-L-methionine = N(7)-methylguanosine(527) in 16S rRNA + S-adenosyl-L-homocysteine</text>
        <dbReference type="Rhea" id="RHEA:42732"/>
        <dbReference type="Rhea" id="RHEA-COMP:10209"/>
        <dbReference type="Rhea" id="RHEA-COMP:10210"/>
        <dbReference type="ChEBI" id="CHEBI:57856"/>
        <dbReference type="ChEBI" id="CHEBI:59789"/>
        <dbReference type="ChEBI" id="CHEBI:74269"/>
        <dbReference type="ChEBI" id="CHEBI:74480"/>
        <dbReference type="EC" id="2.1.1.170"/>
    </reaction>
</comment>
<proteinExistence type="inferred from homology"/>
<feature type="binding site" evidence="6">
    <location>
        <position position="137"/>
    </location>
    <ligand>
        <name>S-adenosyl-L-methionine</name>
        <dbReference type="ChEBI" id="CHEBI:59789"/>
    </ligand>
</feature>
<keyword evidence="1 6" id="KW-0963">Cytoplasm</keyword>
<keyword evidence="4 6" id="KW-0808">Transferase</keyword>
<evidence type="ECO:0000313" key="7">
    <source>
        <dbReference type="EMBL" id="TDL89312.1"/>
    </source>
</evidence>
<feature type="binding site" evidence="6">
    <location>
        <begin position="123"/>
        <end position="124"/>
    </location>
    <ligand>
        <name>S-adenosyl-L-methionine</name>
        <dbReference type="ChEBI" id="CHEBI:59789"/>
    </ligand>
</feature>
<dbReference type="Pfam" id="PF02527">
    <property type="entry name" value="GidB"/>
    <property type="match status" value="1"/>
</dbReference>
<evidence type="ECO:0000256" key="6">
    <source>
        <dbReference type="HAMAP-Rule" id="MF_00074"/>
    </source>
</evidence>
<evidence type="ECO:0000256" key="2">
    <source>
        <dbReference type="ARBA" id="ARBA00022552"/>
    </source>
</evidence>
<dbReference type="SUPFAM" id="SSF53335">
    <property type="entry name" value="S-adenosyl-L-methionine-dependent methyltransferases"/>
    <property type="match status" value="1"/>
</dbReference>
<comment type="similarity">
    <text evidence="6">Belongs to the methyltransferase superfamily. RNA methyltransferase RsmG family.</text>
</comment>
<comment type="function">
    <text evidence="6">Specifically methylates the N7 position of guanine in position 527 of 16S rRNA.</text>
</comment>
<dbReference type="HAMAP" id="MF_00074">
    <property type="entry name" value="16SrRNA_methyltr_G"/>
    <property type="match status" value="1"/>
</dbReference>
<evidence type="ECO:0000256" key="1">
    <source>
        <dbReference type="ARBA" id="ARBA00022490"/>
    </source>
</evidence>
<dbReference type="AlphaFoldDB" id="A0A4R6AZK0"/>
<evidence type="ECO:0000256" key="4">
    <source>
        <dbReference type="ARBA" id="ARBA00022679"/>
    </source>
</evidence>
<feature type="binding site" evidence="6">
    <location>
        <position position="69"/>
    </location>
    <ligand>
        <name>S-adenosyl-L-methionine</name>
        <dbReference type="ChEBI" id="CHEBI:59789"/>
    </ligand>
</feature>
<dbReference type="EMBL" id="SMZO01000011">
    <property type="protein sequence ID" value="TDL89312.1"/>
    <property type="molecule type" value="Genomic_DNA"/>
</dbReference>
<dbReference type="InterPro" id="IPR003682">
    <property type="entry name" value="rRNA_ssu_MeTfrase_G"/>
</dbReference>
<accession>A0A4R6AZK0</accession>
<comment type="caution">
    <text evidence="7">The sequence shown here is derived from an EMBL/GenBank/DDBJ whole genome shotgun (WGS) entry which is preliminary data.</text>
</comment>
<dbReference type="EC" id="2.1.1.170" evidence="6"/>
<keyword evidence="2 6" id="KW-0698">rRNA processing</keyword>
<dbReference type="RefSeq" id="WP_133342110.1">
    <property type="nucleotide sequence ID" value="NZ_SMZO01000011.1"/>
</dbReference>
<name>A0A4R6AZK0_9RHOB</name>
<keyword evidence="8" id="KW-1185">Reference proteome</keyword>
<dbReference type="PANTHER" id="PTHR31760">
    <property type="entry name" value="S-ADENOSYL-L-METHIONINE-DEPENDENT METHYLTRANSFERASES SUPERFAMILY PROTEIN"/>
    <property type="match status" value="1"/>
</dbReference>
<keyword evidence="5 6" id="KW-0949">S-adenosyl-L-methionine</keyword>
<gene>
    <name evidence="6 7" type="primary">rsmG</name>
    <name evidence="7" type="ORF">E2L05_06590</name>
</gene>
<dbReference type="GO" id="GO:0070043">
    <property type="term" value="F:rRNA (guanine-N7-)-methyltransferase activity"/>
    <property type="evidence" value="ECO:0007669"/>
    <property type="project" value="UniProtKB-UniRule"/>
</dbReference>